<evidence type="ECO:0000256" key="3">
    <source>
        <dbReference type="ARBA" id="ARBA00022989"/>
    </source>
</evidence>
<dbReference type="Proteomes" id="UP000317998">
    <property type="component" value="Unassembled WGS sequence"/>
</dbReference>
<evidence type="ECO:0000256" key="4">
    <source>
        <dbReference type="ARBA" id="ARBA00023136"/>
    </source>
</evidence>
<evidence type="ECO:0008006" key="9">
    <source>
        <dbReference type="Google" id="ProtNLM"/>
    </source>
</evidence>
<keyword evidence="3 6" id="KW-1133">Transmembrane helix</keyword>
<evidence type="ECO:0000256" key="2">
    <source>
        <dbReference type="ARBA" id="ARBA00022692"/>
    </source>
</evidence>
<accession>A0A542YID4</accession>
<dbReference type="AlphaFoldDB" id="A0A542YID4"/>
<evidence type="ECO:0000313" key="8">
    <source>
        <dbReference type="Proteomes" id="UP000317998"/>
    </source>
</evidence>
<name>A0A542YID4_9MICO</name>
<organism evidence="7 8">
    <name type="scientific">Homoserinimonas aerilata</name>
    <dbReference type="NCBI Taxonomy" id="1162970"/>
    <lineage>
        <taxon>Bacteria</taxon>
        <taxon>Bacillati</taxon>
        <taxon>Actinomycetota</taxon>
        <taxon>Actinomycetes</taxon>
        <taxon>Micrococcales</taxon>
        <taxon>Microbacteriaceae</taxon>
        <taxon>Homoserinimonas</taxon>
    </lineage>
</organism>
<gene>
    <name evidence="7" type="ORF">FB562_0899</name>
</gene>
<sequence>MGRMTNQAPPPPPSGYNAAPQPLSPSDEKLWATLIHVGGIFLGFLPALIGYLLLKDRGPFVREHTRSALNFQISFTIYAVALSIVGSIIVAVTFGIGAIIVVPVLIAFGVAAIVFMIIAAVKANSGQYYKYPVTIEFIK</sequence>
<feature type="transmembrane region" description="Helical" evidence="6">
    <location>
        <begin position="100"/>
        <end position="121"/>
    </location>
</feature>
<evidence type="ECO:0000256" key="5">
    <source>
        <dbReference type="SAM" id="MobiDB-lite"/>
    </source>
</evidence>
<keyword evidence="8" id="KW-1185">Reference proteome</keyword>
<proteinExistence type="predicted"/>
<feature type="transmembrane region" description="Helical" evidence="6">
    <location>
        <begin position="75"/>
        <end position="94"/>
    </location>
</feature>
<dbReference type="InterPro" id="IPR019109">
    <property type="entry name" value="MamF_MmsF"/>
</dbReference>
<keyword evidence="2 6" id="KW-0812">Transmembrane</keyword>
<evidence type="ECO:0000256" key="6">
    <source>
        <dbReference type="SAM" id="Phobius"/>
    </source>
</evidence>
<comment type="subcellular location">
    <subcellularLocation>
        <location evidence="1">Membrane</location>
        <topology evidence="1">Multi-pass membrane protein</topology>
    </subcellularLocation>
</comment>
<feature type="transmembrane region" description="Helical" evidence="6">
    <location>
        <begin position="30"/>
        <end position="54"/>
    </location>
</feature>
<evidence type="ECO:0000313" key="7">
    <source>
        <dbReference type="EMBL" id="TQL47828.1"/>
    </source>
</evidence>
<dbReference type="Pfam" id="PF09685">
    <property type="entry name" value="MamF_MmsF"/>
    <property type="match status" value="1"/>
</dbReference>
<protein>
    <recommendedName>
        <fullName evidence="9">Tic20 family protein</fullName>
    </recommendedName>
</protein>
<evidence type="ECO:0000256" key="1">
    <source>
        <dbReference type="ARBA" id="ARBA00004141"/>
    </source>
</evidence>
<dbReference type="EMBL" id="VFOM01000001">
    <property type="protein sequence ID" value="TQL47828.1"/>
    <property type="molecule type" value="Genomic_DNA"/>
</dbReference>
<comment type="caution">
    <text evidence="7">The sequence shown here is derived from an EMBL/GenBank/DDBJ whole genome shotgun (WGS) entry which is preliminary data.</text>
</comment>
<keyword evidence="4 6" id="KW-0472">Membrane</keyword>
<feature type="region of interest" description="Disordered" evidence="5">
    <location>
        <begin position="1"/>
        <end position="22"/>
    </location>
</feature>
<reference evidence="7 8" key="1">
    <citation type="submission" date="2019-06" db="EMBL/GenBank/DDBJ databases">
        <title>Sequencing the genomes of 1000 actinobacteria strains.</title>
        <authorList>
            <person name="Klenk H.-P."/>
        </authorList>
    </citation>
    <scope>NUCLEOTIDE SEQUENCE [LARGE SCALE GENOMIC DNA]</scope>
    <source>
        <strain evidence="7 8">DSM 26477</strain>
    </source>
</reference>